<dbReference type="PANTHER" id="PTHR43673">
    <property type="entry name" value="NAD(P)H NITROREDUCTASE YDGI-RELATED"/>
    <property type="match status" value="1"/>
</dbReference>
<comment type="similarity">
    <text evidence="1">Belongs to the nitroreductase family.</text>
</comment>
<evidence type="ECO:0000256" key="2">
    <source>
        <dbReference type="ARBA" id="ARBA00023002"/>
    </source>
</evidence>
<evidence type="ECO:0000313" key="5">
    <source>
        <dbReference type="Proteomes" id="UP000824029"/>
    </source>
</evidence>
<dbReference type="GO" id="GO:0016491">
    <property type="term" value="F:oxidoreductase activity"/>
    <property type="evidence" value="ECO:0007669"/>
    <property type="project" value="UniProtKB-KW"/>
</dbReference>
<reference evidence="4" key="1">
    <citation type="journal article" date="2021" name="PeerJ">
        <title>Extensive microbial diversity within the chicken gut microbiome revealed by metagenomics and culture.</title>
        <authorList>
            <person name="Gilroy R."/>
            <person name="Ravi A."/>
            <person name="Getino M."/>
            <person name="Pursley I."/>
            <person name="Horton D.L."/>
            <person name="Alikhan N.F."/>
            <person name="Baker D."/>
            <person name="Gharbi K."/>
            <person name="Hall N."/>
            <person name="Watson M."/>
            <person name="Adriaenssens E.M."/>
            <person name="Foster-Nyarko E."/>
            <person name="Jarju S."/>
            <person name="Secka A."/>
            <person name="Antonio M."/>
            <person name="Oren A."/>
            <person name="Chaudhuri R.R."/>
            <person name="La Ragione R."/>
            <person name="Hildebrand F."/>
            <person name="Pallen M.J."/>
        </authorList>
    </citation>
    <scope>NUCLEOTIDE SEQUENCE</scope>
    <source>
        <strain evidence="4">ChiHecolR3B27-1887</strain>
    </source>
</reference>
<dbReference type="InterPro" id="IPR000415">
    <property type="entry name" value="Nitroreductase-like"/>
</dbReference>
<proteinExistence type="inferred from homology"/>
<dbReference type="SUPFAM" id="SSF55469">
    <property type="entry name" value="FMN-dependent nitroreductase-like"/>
    <property type="match status" value="1"/>
</dbReference>
<evidence type="ECO:0000313" key="4">
    <source>
        <dbReference type="EMBL" id="HIZ19122.1"/>
    </source>
</evidence>
<evidence type="ECO:0000259" key="3">
    <source>
        <dbReference type="Pfam" id="PF00881"/>
    </source>
</evidence>
<dbReference type="AlphaFoldDB" id="A0A9D2DLF0"/>
<dbReference type="Proteomes" id="UP000824029">
    <property type="component" value="Unassembled WGS sequence"/>
</dbReference>
<gene>
    <name evidence="4" type="ORF">IAA22_08460</name>
</gene>
<dbReference type="Gene3D" id="3.40.109.10">
    <property type="entry name" value="NADH Oxidase"/>
    <property type="match status" value="1"/>
</dbReference>
<protein>
    <submittedName>
        <fullName evidence="4">Nitroreductase</fullName>
    </submittedName>
</protein>
<dbReference type="PANTHER" id="PTHR43673:SF10">
    <property type="entry name" value="NADH DEHYDROGENASE_NAD(P)H NITROREDUCTASE XCC3605-RELATED"/>
    <property type="match status" value="1"/>
</dbReference>
<reference evidence="4" key="2">
    <citation type="submission" date="2021-04" db="EMBL/GenBank/DDBJ databases">
        <authorList>
            <person name="Gilroy R."/>
        </authorList>
    </citation>
    <scope>NUCLEOTIDE SEQUENCE</scope>
    <source>
        <strain evidence="4">ChiHecolR3B27-1887</strain>
    </source>
</reference>
<evidence type="ECO:0000256" key="1">
    <source>
        <dbReference type="ARBA" id="ARBA00007118"/>
    </source>
</evidence>
<comment type="caution">
    <text evidence="4">The sequence shown here is derived from an EMBL/GenBank/DDBJ whole genome shotgun (WGS) entry which is preliminary data.</text>
</comment>
<dbReference type="CDD" id="cd02136">
    <property type="entry name" value="PnbA_NfnB-like"/>
    <property type="match status" value="1"/>
</dbReference>
<sequence>MNGVIRAMEGRRSIRAYTDEVPSKEQVEAVVEAGLWAASGMNRQGPIVVAVTNRELRDRLSAMNAEIMGRPGIDPFYGAPVVLVVLAPREQPNRVYDGSLVMGNLMLAAHALGLGSCWIHRAREEFDSPEGREILAELGVKGDYEGIGHCILGYPAEAPDAKPRREGRVFHAA</sequence>
<feature type="domain" description="Nitroreductase" evidence="3">
    <location>
        <begin position="9"/>
        <end position="154"/>
    </location>
</feature>
<accession>A0A9D2DLF0</accession>
<keyword evidence="2" id="KW-0560">Oxidoreductase</keyword>
<dbReference type="Pfam" id="PF00881">
    <property type="entry name" value="Nitroreductase"/>
    <property type="match status" value="1"/>
</dbReference>
<dbReference type="EMBL" id="DXBZ01000166">
    <property type="protein sequence ID" value="HIZ19122.1"/>
    <property type="molecule type" value="Genomic_DNA"/>
</dbReference>
<organism evidence="4 5">
    <name type="scientific">Candidatus Olsenella stercoravium</name>
    <dbReference type="NCBI Taxonomy" id="2838713"/>
    <lineage>
        <taxon>Bacteria</taxon>
        <taxon>Bacillati</taxon>
        <taxon>Actinomycetota</taxon>
        <taxon>Coriobacteriia</taxon>
        <taxon>Coriobacteriales</taxon>
        <taxon>Atopobiaceae</taxon>
        <taxon>Olsenella</taxon>
    </lineage>
</organism>
<dbReference type="InterPro" id="IPR029479">
    <property type="entry name" value="Nitroreductase"/>
</dbReference>
<name>A0A9D2DLF0_9ACTN</name>